<keyword evidence="2" id="KW-1185">Reference proteome</keyword>
<evidence type="ECO:0000313" key="2">
    <source>
        <dbReference type="Proteomes" id="UP000821866"/>
    </source>
</evidence>
<reference evidence="1" key="2">
    <citation type="submission" date="2021-09" db="EMBL/GenBank/DDBJ databases">
        <authorList>
            <person name="Jia N."/>
            <person name="Wang J."/>
            <person name="Shi W."/>
            <person name="Du L."/>
            <person name="Sun Y."/>
            <person name="Zhan W."/>
            <person name="Jiang J."/>
            <person name="Wang Q."/>
            <person name="Zhang B."/>
            <person name="Ji P."/>
            <person name="Sakyi L.B."/>
            <person name="Cui X."/>
            <person name="Yuan T."/>
            <person name="Jiang B."/>
            <person name="Yang W."/>
            <person name="Lam T.T.-Y."/>
            <person name="Chang Q."/>
            <person name="Ding S."/>
            <person name="Wang X."/>
            <person name="Zhu J."/>
            <person name="Ruan X."/>
            <person name="Zhao L."/>
            <person name="Wei J."/>
            <person name="Que T."/>
            <person name="Du C."/>
            <person name="Cheng J."/>
            <person name="Dai P."/>
            <person name="Han X."/>
            <person name="Huang E."/>
            <person name="Gao Y."/>
            <person name="Liu J."/>
            <person name="Shao H."/>
            <person name="Ye R."/>
            <person name="Li L."/>
            <person name="Wei W."/>
            <person name="Wang X."/>
            <person name="Wang C."/>
            <person name="Huo Q."/>
            <person name="Li W."/>
            <person name="Guo W."/>
            <person name="Chen H."/>
            <person name="Chen S."/>
            <person name="Zhou L."/>
            <person name="Zhou L."/>
            <person name="Ni X."/>
            <person name="Tian J."/>
            <person name="Zhou Y."/>
            <person name="Sheng Y."/>
            <person name="Liu T."/>
            <person name="Pan Y."/>
            <person name="Xia L."/>
            <person name="Li J."/>
            <person name="Zhao F."/>
            <person name="Cao W."/>
        </authorList>
    </citation>
    <scope>NUCLEOTIDE SEQUENCE</scope>
    <source>
        <strain evidence="1">Rmic-2018</strain>
        <tissue evidence="1">Larvae</tissue>
    </source>
</reference>
<dbReference type="AlphaFoldDB" id="A0A9J6DC75"/>
<dbReference type="Proteomes" id="UP000821866">
    <property type="component" value="Chromosome 8"/>
</dbReference>
<reference evidence="1" key="1">
    <citation type="journal article" date="2020" name="Cell">
        <title>Large-Scale Comparative Analyses of Tick Genomes Elucidate Their Genetic Diversity and Vector Capacities.</title>
        <authorList>
            <consortium name="Tick Genome and Microbiome Consortium (TIGMIC)"/>
            <person name="Jia N."/>
            <person name="Wang J."/>
            <person name="Shi W."/>
            <person name="Du L."/>
            <person name="Sun Y."/>
            <person name="Zhan W."/>
            <person name="Jiang J.F."/>
            <person name="Wang Q."/>
            <person name="Zhang B."/>
            <person name="Ji P."/>
            <person name="Bell-Sakyi L."/>
            <person name="Cui X.M."/>
            <person name="Yuan T.T."/>
            <person name="Jiang B.G."/>
            <person name="Yang W.F."/>
            <person name="Lam T.T."/>
            <person name="Chang Q.C."/>
            <person name="Ding S.J."/>
            <person name="Wang X.J."/>
            <person name="Zhu J.G."/>
            <person name="Ruan X.D."/>
            <person name="Zhao L."/>
            <person name="Wei J.T."/>
            <person name="Ye R.Z."/>
            <person name="Que T.C."/>
            <person name="Du C.H."/>
            <person name="Zhou Y.H."/>
            <person name="Cheng J.X."/>
            <person name="Dai P.F."/>
            <person name="Guo W.B."/>
            <person name="Han X.H."/>
            <person name="Huang E.J."/>
            <person name="Li L.F."/>
            <person name="Wei W."/>
            <person name="Gao Y.C."/>
            <person name="Liu J.Z."/>
            <person name="Shao H.Z."/>
            <person name="Wang X."/>
            <person name="Wang C.C."/>
            <person name="Yang T.C."/>
            <person name="Huo Q.B."/>
            <person name="Li W."/>
            <person name="Chen H.Y."/>
            <person name="Chen S.E."/>
            <person name="Zhou L.G."/>
            <person name="Ni X.B."/>
            <person name="Tian J.H."/>
            <person name="Sheng Y."/>
            <person name="Liu T."/>
            <person name="Pan Y.S."/>
            <person name="Xia L.Y."/>
            <person name="Li J."/>
            <person name="Zhao F."/>
            <person name="Cao W.C."/>
        </authorList>
    </citation>
    <scope>NUCLEOTIDE SEQUENCE</scope>
    <source>
        <strain evidence="1">Rmic-2018</strain>
    </source>
</reference>
<protein>
    <recommendedName>
        <fullName evidence="3">Tick transposon</fullName>
    </recommendedName>
</protein>
<evidence type="ECO:0000313" key="1">
    <source>
        <dbReference type="EMBL" id="KAH8019679.1"/>
    </source>
</evidence>
<proteinExistence type="predicted"/>
<evidence type="ECO:0008006" key="3">
    <source>
        <dbReference type="Google" id="ProtNLM"/>
    </source>
</evidence>
<sequence length="155" mass="17308">MNTSSTHCACQLIIVKPVQLDEDDDRGRVEPPSREAIADWAALRDTRNIPEDVNIDQFFAVDADVIAHEGLTDGAIIDEVCHDDASSDEEYDAIDVSAPLPALSVMDAFDVIRNFFGIHDDDVAMPQIGTDYEHRVTALMSKGRRQTKLTEFFRK</sequence>
<name>A0A9J6DC75_RHIMP</name>
<gene>
    <name evidence="1" type="ORF">HPB51_021001</name>
</gene>
<comment type="caution">
    <text evidence="1">The sequence shown here is derived from an EMBL/GenBank/DDBJ whole genome shotgun (WGS) entry which is preliminary data.</text>
</comment>
<dbReference type="EMBL" id="JABSTU010000010">
    <property type="protein sequence ID" value="KAH8019679.1"/>
    <property type="molecule type" value="Genomic_DNA"/>
</dbReference>
<organism evidence="1 2">
    <name type="scientific">Rhipicephalus microplus</name>
    <name type="common">Cattle tick</name>
    <name type="synonym">Boophilus microplus</name>
    <dbReference type="NCBI Taxonomy" id="6941"/>
    <lineage>
        <taxon>Eukaryota</taxon>
        <taxon>Metazoa</taxon>
        <taxon>Ecdysozoa</taxon>
        <taxon>Arthropoda</taxon>
        <taxon>Chelicerata</taxon>
        <taxon>Arachnida</taxon>
        <taxon>Acari</taxon>
        <taxon>Parasitiformes</taxon>
        <taxon>Ixodida</taxon>
        <taxon>Ixodoidea</taxon>
        <taxon>Ixodidae</taxon>
        <taxon>Rhipicephalinae</taxon>
        <taxon>Rhipicephalus</taxon>
        <taxon>Boophilus</taxon>
    </lineage>
</organism>
<accession>A0A9J6DC75</accession>